<comment type="caution">
    <text evidence="1">The sequence shown here is derived from an EMBL/GenBank/DDBJ whole genome shotgun (WGS) entry which is preliminary data.</text>
</comment>
<evidence type="ECO:0000313" key="1">
    <source>
        <dbReference type="EMBL" id="MDN3723318.1"/>
    </source>
</evidence>
<dbReference type="EMBL" id="JAUGQQ010000001">
    <property type="protein sequence ID" value="MDN3723318.1"/>
    <property type="molecule type" value="Genomic_DNA"/>
</dbReference>
<dbReference type="RefSeq" id="WP_290253394.1">
    <property type="nucleotide sequence ID" value="NZ_JAUGQQ010000001.1"/>
</dbReference>
<name>A0ABT8DE01_9FLAO</name>
<gene>
    <name evidence="1" type="ORF">QRD02_02905</name>
</gene>
<protein>
    <recommendedName>
        <fullName evidence="3">Cell wall anchor protein</fullName>
    </recommendedName>
</protein>
<reference evidence="1 2" key="1">
    <citation type="submission" date="2023-06" db="EMBL/GenBank/DDBJ databases">
        <authorList>
            <person name="Ye Y.-Q."/>
            <person name="Du Z.-J."/>
        </authorList>
    </citation>
    <scope>NUCLEOTIDE SEQUENCE [LARGE SCALE GENOMIC DNA]</scope>
    <source>
        <strain evidence="1 2">SDUM287046</strain>
    </source>
</reference>
<sequence length="490" mass="51889">MKNSYFSLSVSGSVFSLLIFLFTVSVNAQVGIGNTNPAASSVLDVTSTDKGMLVPRMTTTQRLAITTPANSLLVYDTNLESFFHFDDTPPPGSWVRINSTTNQRSNYKLVKTVADFPAPLSGKITLQTNTYYEINGLINLTTPIDLNNAYISGMDANEDILSFAGGTVFEGNTGGSIRNITIKGARAFNIVGPGAATPSSLLIQNTIIDGMTTRVGTISSLGLYFGNIVQFINNVGGITYTNIGNLLLNNQAWLGTNLGTFETYTGTFGLIEKVSGFSTVPLSATALDVSNTGLTVGTGVLLGTVFSGGGTYVKPYPAASTYPGYNFSTAWTVNSPGIPREADDAATGDINLSAAVGTGAETSFGSNGTPIKVLGTTTSNNLFRFENPVNNRITYRGSKKRYFQVTGSVSFQSEAEPTIILYIAKNGVVLPETKVYGRGASGFLLNNSGILALPIVGTVELKNGDYIEIWAERFSGTGKMNTVSLNLTAR</sequence>
<evidence type="ECO:0000313" key="2">
    <source>
        <dbReference type="Proteomes" id="UP001244787"/>
    </source>
</evidence>
<keyword evidence="2" id="KW-1185">Reference proteome</keyword>
<accession>A0ABT8DE01</accession>
<proteinExistence type="predicted"/>
<organism evidence="1 2">
    <name type="scientific">Aequorivita aurantiaca</name>
    <dbReference type="NCBI Taxonomy" id="3053356"/>
    <lineage>
        <taxon>Bacteria</taxon>
        <taxon>Pseudomonadati</taxon>
        <taxon>Bacteroidota</taxon>
        <taxon>Flavobacteriia</taxon>
        <taxon>Flavobacteriales</taxon>
        <taxon>Flavobacteriaceae</taxon>
        <taxon>Aequorivita</taxon>
    </lineage>
</organism>
<evidence type="ECO:0008006" key="3">
    <source>
        <dbReference type="Google" id="ProtNLM"/>
    </source>
</evidence>
<dbReference type="Proteomes" id="UP001244787">
    <property type="component" value="Unassembled WGS sequence"/>
</dbReference>